<dbReference type="EMBL" id="JARYMX010000004">
    <property type="protein sequence ID" value="KAJ9553432.1"/>
    <property type="molecule type" value="Genomic_DNA"/>
</dbReference>
<organism evidence="2 3">
    <name type="scientific">Centaurea solstitialis</name>
    <name type="common">yellow star-thistle</name>
    <dbReference type="NCBI Taxonomy" id="347529"/>
    <lineage>
        <taxon>Eukaryota</taxon>
        <taxon>Viridiplantae</taxon>
        <taxon>Streptophyta</taxon>
        <taxon>Embryophyta</taxon>
        <taxon>Tracheophyta</taxon>
        <taxon>Spermatophyta</taxon>
        <taxon>Magnoliopsida</taxon>
        <taxon>eudicotyledons</taxon>
        <taxon>Gunneridae</taxon>
        <taxon>Pentapetalae</taxon>
        <taxon>asterids</taxon>
        <taxon>campanulids</taxon>
        <taxon>Asterales</taxon>
        <taxon>Asteraceae</taxon>
        <taxon>Carduoideae</taxon>
        <taxon>Cardueae</taxon>
        <taxon>Centaureinae</taxon>
        <taxon>Centaurea</taxon>
    </lineage>
</organism>
<evidence type="ECO:0000313" key="3">
    <source>
        <dbReference type="Proteomes" id="UP001172457"/>
    </source>
</evidence>
<dbReference type="GO" id="GO:0008270">
    <property type="term" value="F:zinc ion binding"/>
    <property type="evidence" value="ECO:0007669"/>
    <property type="project" value="UniProtKB-UniRule"/>
</dbReference>
<name>A0AA38W9I1_9ASTR</name>
<evidence type="ECO:0000313" key="2">
    <source>
        <dbReference type="EMBL" id="KAJ9553432.1"/>
    </source>
</evidence>
<dbReference type="GO" id="GO:0005634">
    <property type="term" value="C:nucleus"/>
    <property type="evidence" value="ECO:0007669"/>
    <property type="project" value="UniProtKB-SubCell"/>
</dbReference>
<comment type="subcellular location">
    <subcellularLocation>
        <location evidence="1">Nucleus</location>
    </subcellularLocation>
</comment>
<keyword evidence="1" id="KW-0539">Nucleus</keyword>
<comment type="caution">
    <text evidence="2">The sequence shown here is derived from an EMBL/GenBank/DDBJ whole genome shotgun (WGS) entry which is preliminary data.</text>
</comment>
<keyword evidence="1" id="KW-0862">Zinc</keyword>
<protein>
    <recommendedName>
        <fullName evidence="1">Protein FAR1-RELATED SEQUENCE</fullName>
    </recommendedName>
</protein>
<dbReference type="GO" id="GO:0006355">
    <property type="term" value="P:regulation of DNA-templated transcription"/>
    <property type="evidence" value="ECO:0007669"/>
    <property type="project" value="UniProtKB-UniRule"/>
</dbReference>
<dbReference type="PANTHER" id="PTHR31669">
    <property type="entry name" value="PROTEIN FAR1-RELATED SEQUENCE 10-RELATED"/>
    <property type="match status" value="1"/>
</dbReference>
<reference evidence="2" key="1">
    <citation type="submission" date="2023-03" db="EMBL/GenBank/DDBJ databases">
        <title>Chromosome-scale reference genome and RAD-based genetic map of yellow starthistle (Centaurea solstitialis) reveal putative structural variation and QTLs associated with invader traits.</title>
        <authorList>
            <person name="Reatini B."/>
            <person name="Cang F.A."/>
            <person name="Jiang Q."/>
            <person name="Mckibben M.T.W."/>
            <person name="Barker M.S."/>
            <person name="Rieseberg L.H."/>
            <person name="Dlugosch K.M."/>
        </authorList>
    </citation>
    <scope>NUCLEOTIDE SEQUENCE</scope>
    <source>
        <strain evidence="2">CAN-66</strain>
        <tissue evidence="2">Leaf</tissue>
    </source>
</reference>
<proteinExistence type="inferred from homology"/>
<dbReference type="Proteomes" id="UP001172457">
    <property type="component" value="Chromosome 4"/>
</dbReference>
<keyword evidence="1" id="KW-0479">Metal-binding</keyword>
<keyword evidence="3" id="KW-1185">Reference proteome</keyword>
<comment type="similarity">
    <text evidence="1">Belongs to the FHY3/FAR1 family.</text>
</comment>
<gene>
    <name evidence="2" type="ORF">OSB04_017477</name>
</gene>
<accession>A0AA38W9I1</accession>
<dbReference type="AlphaFoldDB" id="A0AA38W9I1"/>
<sequence length="181" mass="21048">MFGLLRTTSHSDSVNSYMNCFLKWSHNLVKFIAAYDDALSTQRDKHRGFEYITRNTLPKCVTSLPIERHATEVFTRNVFFEIQKELRKVVWLCSLQLLPTVNACIRYLVLHKNKKSEIQYKYEYISTLLFKSVSAVIYSNQAICILCGMLYRKMVHMIYDAHVISSFVMNHLSASVESSSQ</sequence>
<dbReference type="PANTHER" id="PTHR31669:SF306">
    <property type="entry name" value="PROTEIN FAR1-RELATED SEQUENCE"/>
    <property type="match status" value="1"/>
</dbReference>
<evidence type="ECO:0000256" key="1">
    <source>
        <dbReference type="RuleBase" id="RU367018"/>
    </source>
</evidence>
<dbReference type="InterPro" id="IPR031052">
    <property type="entry name" value="FHY3/FAR1"/>
</dbReference>
<comment type="function">
    <text evidence="1">Putative transcription activator involved in regulating light control of development.</text>
</comment>
<keyword evidence="1" id="KW-0863">Zinc-finger</keyword>